<accession>A0ABQ2MBZ9</accession>
<reference evidence="2" key="1">
    <citation type="journal article" date="2019" name="Int. J. Syst. Evol. Microbiol.">
        <title>The Global Catalogue of Microorganisms (GCM) 10K type strain sequencing project: providing services to taxonomists for standard genome sequencing and annotation.</title>
        <authorList>
            <consortium name="The Broad Institute Genomics Platform"/>
            <consortium name="The Broad Institute Genome Sequencing Center for Infectious Disease"/>
            <person name="Wu L."/>
            <person name="Ma J."/>
        </authorList>
    </citation>
    <scope>NUCLEOTIDE SEQUENCE [LARGE SCALE GENOMIC DNA]</scope>
    <source>
        <strain evidence="2">CGMCC 1.7064</strain>
    </source>
</reference>
<keyword evidence="2" id="KW-1185">Reference proteome</keyword>
<dbReference type="Proteomes" id="UP000642509">
    <property type="component" value="Unassembled WGS sequence"/>
</dbReference>
<protein>
    <submittedName>
        <fullName evidence="1">Uncharacterized protein</fullName>
    </submittedName>
</protein>
<comment type="caution">
    <text evidence="1">The sequence shown here is derived from an EMBL/GenBank/DDBJ whole genome shotgun (WGS) entry which is preliminary data.</text>
</comment>
<sequence length="48" mass="5084">MSLAGIANASLTVIELRVGEPPGVVTVNELSHLPDRLRWTGFAGGRQP</sequence>
<evidence type="ECO:0000313" key="2">
    <source>
        <dbReference type="Proteomes" id="UP000642509"/>
    </source>
</evidence>
<proteinExistence type="predicted"/>
<dbReference type="EMBL" id="BMLQ01000012">
    <property type="protein sequence ID" value="GGO49486.1"/>
    <property type="molecule type" value="Genomic_DNA"/>
</dbReference>
<organism evidence="1 2">
    <name type="scientific">Citricoccus zhacaiensis</name>
    <dbReference type="NCBI Taxonomy" id="489142"/>
    <lineage>
        <taxon>Bacteria</taxon>
        <taxon>Bacillati</taxon>
        <taxon>Actinomycetota</taxon>
        <taxon>Actinomycetes</taxon>
        <taxon>Micrococcales</taxon>
        <taxon>Micrococcaceae</taxon>
        <taxon>Citricoccus</taxon>
    </lineage>
</organism>
<dbReference type="RefSeq" id="WP_229672792.1">
    <property type="nucleotide sequence ID" value="NZ_BAAAOU010000014.1"/>
</dbReference>
<evidence type="ECO:0000313" key="1">
    <source>
        <dbReference type="EMBL" id="GGO49486.1"/>
    </source>
</evidence>
<gene>
    <name evidence="1" type="ORF">GCM10010977_31480</name>
</gene>
<name>A0ABQ2MBZ9_9MICC</name>